<evidence type="ECO:0000256" key="1">
    <source>
        <dbReference type="SAM" id="Phobius"/>
    </source>
</evidence>
<evidence type="ECO:0000313" key="3">
    <source>
        <dbReference type="Proteomes" id="UP000028705"/>
    </source>
</evidence>
<organism evidence="2 3">
    <name type="scientific">Chryseobacterium soli</name>
    <dbReference type="NCBI Taxonomy" id="445961"/>
    <lineage>
        <taxon>Bacteria</taxon>
        <taxon>Pseudomonadati</taxon>
        <taxon>Bacteroidota</taxon>
        <taxon>Flavobacteriia</taxon>
        <taxon>Flavobacteriales</taxon>
        <taxon>Weeksellaceae</taxon>
        <taxon>Chryseobacterium group</taxon>
        <taxon>Chryseobacterium</taxon>
    </lineage>
</organism>
<dbReference type="Proteomes" id="UP000028705">
    <property type="component" value="Unassembled WGS sequence"/>
</dbReference>
<reference evidence="2 3" key="1">
    <citation type="submission" date="2014-07" db="EMBL/GenBank/DDBJ databases">
        <title>Genome of Chryseobacterium soli DSM 19298.</title>
        <authorList>
            <person name="Stropko S.J."/>
            <person name="Pipes S.E."/>
            <person name="Newman J."/>
        </authorList>
    </citation>
    <scope>NUCLEOTIDE SEQUENCE [LARGE SCALE GENOMIC DNA]</scope>
    <source>
        <strain evidence="2 3">DSM 19298</strain>
    </source>
</reference>
<comment type="caution">
    <text evidence="2">The sequence shown here is derived from an EMBL/GenBank/DDBJ whole genome shotgun (WGS) entry which is preliminary data.</text>
</comment>
<feature type="transmembrane region" description="Helical" evidence="1">
    <location>
        <begin position="39"/>
        <end position="58"/>
    </location>
</feature>
<evidence type="ECO:0000313" key="2">
    <source>
        <dbReference type="EMBL" id="KFF11258.1"/>
    </source>
</evidence>
<keyword evidence="1" id="KW-1133">Transmembrane helix</keyword>
<proteinExistence type="predicted"/>
<dbReference type="STRING" id="445961.IW15_16000"/>
<keyword evidence="1" id="KW-0472">Membrane</keyword>
<dbReference type="EMBL" id="JPRH01000007">
    <property type="protein sequence ID" value="KFF11258.1"/>
    <property type="molecule type" value="Genomic_DNA"/>
</dbReference>
<keyword evidence="1" id="KW-0812">Transmembrane</keyword>
<accession>A0A086A3J4</accession>
<dbReference type="AlphaFoldDB" id="A0A086A3J4"/>
<sequence length="160" mass="18899">MKFNNSKNARTFLLINSFLSIFTFLCLTFFVVFFNVSEIVLLLIFLFLVMGWLLKNLVVTHKIEMDSTSEVLSIVISHPFIKEHIHNSKMLTEFPKERLVEYNIKRTFLTTNLKISFRRAGVIKDSIHKQSFNFYRLNNAQQLCLKNELTKIIDQNNEFI</sequence>
<keyword evidence="3" id="KW-1185">Reference proteome</keyword>
<protein>
    <submittedName>
        <fullName evidence="2">Uncharacterized protein</fullName>
    </submittedName>
</protein>
<feature type="transmembrane region" description="Helical" evidence="1">
    <location>
        <begin position="12"/>
        <end position="33"/>
    </location>
</feature>
<name>A0A086A3J4_9FLAO</name>
<gene>
    <name evidence="2" type="ORF">IW15_16000</name>
</gene>